<sequence>MNIAVLAFPLYIVLILLELLYERASGKHTYRLADASTSMQTAVLRVLLEAPLRLLLIVPYAWLYEHARLLDWPADNPLGWLAAFVLVDLCFYWAHRTLHRYNLLWGAHQPHHSSEDFNLSTALRKGAFQTAFDWPFYLPLALLGVPLPVFITLLGLQLTYQFWIHTQHIDRLGWLERWLVTPSHHRVHHGQNDRYIDRNHGGVLIIWDKLFGTFQAEDEPVRYGVTTPVNTFDPLRLQFSWWRLLWADACATQRAWDKLRLWWMPTGWRPADVAHTPWPKMGEGLYQARFSAHLWGYALAQFLLVNGLALAFLFASREAAVWQAVLLGVLIVSGVVCLGLLFDGSARFASAERWRLQLALLVSALAGLLTPWLWALLPVFLVQRLWLAVLLRQNAVQAEEMPTDRAKVAANRA</sequence>
<gene>
    <name evidence="9" type="ORF">SAMN05216214_110115</name>
</gene>
<dbReference type="GO" id="GO:0005506">
    <property type="term" value="F:iron ion binding"/>
    <property type="evidence" value="ECO:0007669"/>
    <property type="project" value="InterPro"/>
</dbReference>
<accession>A0A1H7P3J7</accession>
<comment type="subcellular location">
    <subcellularLocation>
        <location evidence="1">Endomembrane system</location>
        <topology evidence="1">Multi-pass membrane protein</topology>
    </subcellularLocation>
</comment>
<dbReference type="PANTHER" id="PTHR21624">
    <property type="entry name" value="STEROL DESATURASE-RELATED PROTEIN"/>
    <property type="match status" value="1"/>
</dbReference>
<dbReference type="EMBL" id="FOAS01000010">
    <property type="protein sequence ID" value="SEL30450.1"/>
    <property type="molecule type" value="Genomic_DNA"/>
</dbReference>
<dbReference type="STRING" id="1429083.GCA_001885685_01758"/>
<evidence type="ECO:0000256" key="7">
    <source>
        <dbReference type="SAM" id="Phobius"/>
    </source>
</evidence>
<keyword evidence="2 7" id="KW-0812">Transmembrane</keyword>
<keyword evidence="3 7" id="KW-1133">Transmembrane helix</keyword>
<dbReference type="GO" id="GO:0006643">
    <property type="term" value="P:membrane lipid metabolic process"/>
    <property type="evidence" value="ECO:0007669"/>
    <property type="project" value="TreeGrafter"/>
</dbReference>
<dbReference type="GO" id="GO:0008610">
    <property type="term" value="P:lipid biosynthetic process"/>
    <property type="evidence" value="ECO:0007669"/>
    <property type="project" value="InterPro"/>
</dbReference>
<keyword evidence="10" id="KW-1185">Reference proteome</keyword>
<dbReference type="Pfam" id="PF04116">
    <property type="entry name" value="FA_hydroxylase"/>
    <property type="match status" value="1"/>
</dbReference>
<dbReference type="InterPro" id="IPR006694">
    <property type="entry name" value="Fatty_acid_hydroxylase"/>
</dbReference>
<dbReference type="RefSeq" id="WP_074868504.1">
    <property type="nucleotide sequence ID" value="NZ_FOAS01000010.1"/>
</dbReference>
<evidence type="ECO:0000256" key="3">
    <source>
        <dbReference type="ARBA" id="ARBA00022989"/>
    </source>
</evidence>
<dbReference type="InterPro" id="IPR051689">
    <property type="entry name" value="Sterol_desaturase/TMEM195"/>
</dbReference>
<dbReference type="GO" id="GO:0016020">
    <property type="term" value="C:membrane"/>
    <property type="evidence" value="ECO:0007669"/>
    <property type="project" value="GOC"/>
</dbReference>
<evidence type="ECO:0000256" key="4">
    <source>
        <dbReference type="ARBA" id="ARBA00023002"/>
    </source>
</evidence>
<evidence type="ECO:0000256" key="5">
    <source>
        <dbReference type="ARBA" id="ARBA00023098"/>
    </source>
</evidence>
<evidence type="ECO:0000256" key="1">
    <source>
        <dbReference type="ARBA" id="ARBA00004127"/>
    </source>
</evidence>
<feature type="transmembrane region" description="Helical" evidence="7">
    <location>
        <begin position="6"/>
        <end position="21"/>
    </location>
</feature>
<organism evidence="9 10">
    <name type="scientific">Atopomonas hussainii</name>
    <dbReference type="NCBI Taxonomy" id="1429083"/>
    <lineage>
        <taxon>Bacteria</taxon>
        <taxon>Pseudomonadati</taxon>
        <taxon>Pseudomonadota</taxon>
        <taxon>Gammaproteobacteria</taxon>
        <taxon>Pseudomonadales</taxon>
        <taxon>Pseudomonadaceae</taxon>
        <taxon>Atopomonas</taxon>
    </lineage>
</organism>
<reference evidence="9 10" key="1">
    <citation type="submission" date="2016-10" db="EMBL/GenBank/DDBJ databases">
        <authorList>
            <person name="de Groot N.N."/>
        </authorList>
    </citation>
    <scope>NUCLEOTIDE SEQUENCE [LARGE SCALE GENOMIC DNA]</scope>
    <source>
        <strain evidence="9 10">JCM 19513</strain>
    </source>
</reference>
<dbReference type="GO" id="GO:0050479">
    <property type="term" value="F:glyceryl-ether monooxygenase activity"/>
    <property type="evidence" value="ECO:0007669"/>
    <property type="project" value="TreeGrafter"/>
</dbReference>
<evidence type="ECO:0000259" key="8">
    <source>
        <dbReference type="Pfam" id="PF04116"/>
    </source>
</evidence>
<evidence type="ECO:0000313" key="9">
    <source>
        <dbReference type="EMBL" id="SEL30450.1"/>
    </source>
</evidence>
<dbReference type="AlphaFoldDB" id="A0A1H7P3J7"/>
<feature type="transmembrane region" description="Helical" evidence="7">
    <location>
        <begin position="294"/>
        <end position="315"/>
    </location>
</feature>
<feature type="domain" description="Fatty acid hydroxylase" evidence="8">
    <location>
        <begin position="80"/>
        <end position="213"/>
    </location>
</feature>
<feature type="transmembrane region" description="Helical" evidence="7">
    <location>
        <begin position="321"/>
        <end position="342"/>
    </location>
</feature>
<dbReference type="Proteomes" id="UP000185766">
    <property type="component" value="Unassembled WGS sequence"/>
</dbReference>
<evidence type="ECO:0000256" key="6">
    <source>
        <dbReference type="ARBA" id="ARBA00023136"/>
    </source>
</evidence>
<name>A0A1H7P3J7_9GAMM</name>
<dbReference type="PANTHER" id="PTHR21624:SF1">
    <property type="entry name" value="ALKYLGLYCEROL MONOOXYGENASE"/>
    <property type="match status" value="1"/>
</dbReference>
<proteinExistence type="predicted"/>
<feature type="transmembrane region" description="Helical" evidence="7">
    <location>
        <begin position="354"/>
        <end position="377"/>
    </location>
</feature>
<protein>
    <submittedName>
        <fullName evidence="9">Sterol desaturase/sphingolipid hydroxylase, fatty acid hydroxylase superfamily</fullName>
    </submittedName>
</protein>
<dbReference type="GO" id="GO:0012505">
    <property type="term" value="C:endomembrane system"/>
    <property type="evidence" value="ECO:0007669"/>
    <property type="project" value="UniProtKB-SubCell"/>
</dbReference>
<feature type="transmembrane region" description="Helical" evidence="7">
    <location>
        <begin position="42"/>
        <end position="62"/>
    </location>
</feature>
<keyword evidence="4" id="KW-0560">Oxidoreductase</keyword>
<evidence type="ECO:0000313" key="10">
    <source>
        <dbReference type="Proteomes" id="UP000185766"/>
    </source>
</evidence>
<evidence type="ECO:0000256" key="2">
    <source>
        <dbReference type="ARBA" id="ARBA00022692"/>
    </source>
</evidence>
<keyword evidence="5" id="KW-0443">Lipid metabolism</keyword>
<keyword evidence="6 7" id="KW-0472">Membrane</keyword>